<dbReference type="PANTHER" id="PTHR13696">
    <property type="entry name" value="P-LOOP CONTAINING NUCLEOSIDE TRIPHOSPHATE HYDROLASE"/>
    <property type="match status" value="1"/>
</dbReference>
<evidence type="ECO:0000259" key="5">
    <source>
        <dbReference type="Pfam" id="PF13614"/>
    </source>
</evidence>
<dbReference type="CDD" id="cd02042">
    <property type="entry name" value="ParAB_family"/>
    <property type="match status" value="1"/>
</dbReference>
<dbReference type="PANTHER" id="PTHR13696:SF52">
    <property type="entry name" value="PARA FAMILY PROTEIN CT_582"/>
    <property type="match status" value="1"/>
</dbReference>
<evidence type="ECO:0000313" key="6">
    <source>
        <dbReference type="EMBL" id="NZA40071.1"/>
    </source>
</evidence>
<proteinExistence type="inferred from homology"/>
<dbReference type="RefSeq" id="WP_180494197.1">
    <property type="nucleotide sequence ID" value="NZ_JACCKS010000033.1"/>
</dbReference>
<name>A0A853JSP1_9FIRM</name>
<dbReference type="Pfam" id="PF13614">
    <property type="entry name" value="AAA_31"/>
    <property type="match status" value="1"/>
</dbReference>
<reference evidence="6 7" key="1">
    <citation type="submission" date="2020-07" db="EMBL/GenBank/DDBJ databases">
        <title>Organ Donor 1.</title>
        <authorList>
            <person name="Marsh A.J."/>
            <person name="Azcarate-Peril M.A."/>
        </authorList>
    </citation>
    <scope>NUCLEOTIDE SEQUENCE [LARGE SCALE GENOMIC DNA]</scope>
    <source>
        <strain evidence="6 7">AMC0717</strain>
    </source>
</reference>
<evidence type="ECO:0000256" key="1">
    <source>
        <dbReference type="ARBA" id="ARBA00006976"/>
    </source>
</evidence>
<gene>
    <name evidence="6" type="ORF">H0N91_18550</name>
</gene>
<dbReference type="Gene3D" id="3.40.50.300">
    <property type="entry name" value="P-loop containing nucleotide triphosphate hydrolases"/>
    <property type="match status" value="1"/>
</dbReference>
<feature type="domain" description="AAA" evidence="5">
    <location>
        <begin position="3"/>
        <end position="198"/>
    </location>
</feature>
<accession>A0A853JSP1</accession>
<organism evidence="6 7">
    <name type="scientific">Eubacterium callanderi</name>
    <dbReference type="NCBI Taxonomy" id="53442"/>
    <lineage>
        <taxon>Bacteria</taxon>
        <taxon>Bacillati</taxon>
        <taxon>Bacillota</taxon>
        <taxon>Clostridia</taxon>
        <taxon>Eubacteriales</taxon>
        <taxon>Eubacteriaceae</taxon>
        <taxon>Eubacterium</taxon>
    </lineage>
</organism>
<dbReference type="EMBL" id="JACCKS010000033">
    <property type="protein sequence ID" value="NZA40071.1"/>
    <property type="molecule type" value="Genomic_DNA"/>
</dbReference>
<comment type="similarity">
    <text evidence="1">Belongs to the ParA family.</text>
</comment>
<evidence type="ECO:0000313" key="7">
    <source>
        <dbReference type="Proteomes" id="UP000586254"/>
    </source>
</evidence>
<protein>
    <recommendedName>
        <fullName evidence="4">Sporulation initiation inhibitor protein Soj</fullName>
    </recommendedName>
</protein>
<comment type="subunit">
    <text evidence="3">Dimerizes in the presence of ATP but not ADP; ATP-binding is required for double-stranded (ds)DNA-binding. Interacts with DnaA.</text>
</comment>
<dbReference type="InterPro" id="IPR025669">
    <property type="entry name" value="AAA_dom"/>
</dbReference>
<evidence type="ECO:0000256" key="3">
    <source>
        <dbReference type="ARBA" id="ARBA00062323"/>
    </source>
</evidence>
<dbReference type="SUPFAM" id="SSF52540">
    <property type="entry name" value="P-loop containing nucleoside triphosphate hydrolases"/>
    <property type="match status" value="1"/>
</dbReference>
<sequence>MKTKVIAVANEKGGVGKTTTAINLTYELQQRGRKVLLIDNDPQSNMTRHCGTNPHSKDHITLTNLIENMINYVTGVDNGVSYEDILPPAEEVVIFKNGFEYIAANVVLEVAERALYVTPNTEQILDEIVKQYGKGYDYVIIDCRPTLSKLTLNAFVAADSIIIPIESEPYAVDGLNTLLKNVEIIKRGFGHGGLNPQLEIEGILFTMYKGRLRLTQDLEKQVKNRFGEDLNVFKTMIPTSVKAPESVLAKADVRAYDKKNPVELAYQQLAEEIDSNY</sequence>
<dbReference type="InterPro" id="IPR050678">
    <property type="entry name" value="DNA_Partitioning_ATPase"/>
</dbReference>
<evidence type="ECO:0000256" key="2">
    <source>
        <dbReference type="ARBA" id="ARBA00049360"/>
    </source>
</evidence>
<dbReference type="AlphaFoldDB" id="A0A853JSP1"/>
<dbReference type="Proteomes" id="UP000586254">
    <property type="component" value="Unassembled WGS sequence"/>
</dbReference>
<evidence type="ECO:0000256" key="4">
    <source>
        <dbReference type="ARBA" id="ARBA00071824"/>
    </source>
</evidence>
<comment type="caution">
    <text evidence="6">The sequence shown here is derived from an EMBL/GenBank/DDBJ whole genome shotgun (WGS) entry which is preliminary data.</text>
</comment>
<comment type="catalytic activity">
    <reaction evidence="2">
        <text>ATP + H2O = ADP + phosphate + H(+)</text>
        <dbReference type="Rhea" id="RHEA:13065"/>
        <dbReference type="ChEBI" id="CHEBI:15377"/>
        <dbReference type="ChEBI" id="CHEBI:15378"/>
        <dbReference type="ChEBI" id="CHEBI:30616"/>
        <dbReference type="ChEBI" id="CHEBI:43474"/>
        <dbReference type="ChEBI" id="CHEBI:456216"/>
    </reaction>
</comment>
<dbReference type="FunFam" id="3.40.50.300:FF:000285">
    <property type="entry name" value="Sporulation initiation inhibitor Soj"/>
    <property type="match status" value="1"/>
</dbReference>
<dbReference type="InterPro" id="IPR027417">
    <property type="entry name" value="P-loop_NTPase"/>
</dbReference>